<keyword evidence="2" id="KW-1185">Reference proteome</keyword>
<gene>
    <name evidence="1" type="ORF">BJ508DRAFT_316247</name>
</gene>
<evidence type="ECO:0000313" key="2">
    <source>
        <dbReference type="Proteomes" id="UP000275078"/>
    </source>
</evidence>
<protein>
    <submittedName>
        <fullName evidence="1">Uncharacterized protein</fullName>
    </submittedName>
</protein>
<sequence>MPPRGFANHPSNCQCILCRVPLRTHRIRCDSWVAQTSAFVTAGYQSCHFILRVPHGRGRDPPQFWKDFCDVFVFESSLTQYRNWVRLLEDVALIRYNYEVLREFGRVLGTDDWLERKEVKLYESAMNKARGLYHFFAQRREAQFVAVSNICGKIARIGPDAWDQERLMDKTWDGAPETRSKAFNEERIMFVPDETLTEDLEDDFSDCEGSEYDFFSGGLKAEVLDRVTDTWTRSPTDGGCYQRHASGGCLSDGLDP</sequence>
<proteinExistence type="predicted"/>
<dbReference type="EMBL" id="ML120086">
    <property type="protein sequence ID" value="RPA70760.1"/>
    <property type="molecule type" value="Genomic_DNA"/>
</dbReference>
<evidence type="ECO:0000313" key="1">
    <source>
        <dbReference type="EMBL" id="RPA70760.1"/>
    </source>
</evidence>
<organism evidence="1 2">
    <name type="scientific">Ascobolus immersus RN42</name>
    <dbReference type="NCBI Taxonomy" id="1160509"/>
    <lineage>
        <taxon>Eukaryota</taxon>
        <taxon>Fungi</taxon>
        <taxon>Dikarya</taxon>
        <taxon>Ascomycota</taxon>
        <taxon>Pezizomycotina</taxon>
        <taxon>Pezizomycetes</taxon>
        <taxon>Pezizales</taxon>
        <taxon>Ascobolaceae</taxon>
        <taxon>Ascobolus</taxon>
    </lineage>
</organism>
<accession>A0A3N4HF13</accession>
<dbReference type="Proteomes" id="UP000275078">
    <property type="component" value="Unassembled WGS sequence"/>
</dbReference>
<dbReference type="AlphaFoldDB" id="A0A3N4HF13"/>
<reference evidence="1 2" key="1">
    <citation type="journal article" date="2018" name="Nat. Ecol. Evol.">
        <title>Pezizomycetes genomes reveal the molecular basis of ectomycorrhizal truffle lifestyle.</title>
        <authorList>
            <person name="Murat C."/>
            <person name="Payen T."/>
            <person name="Noel B."/>
            <person name="Kuo A."/>
            <person name="Morin E."/>
            <person name="Chen J."/>
            <person name="Kohler A."/>
            <person name="Krizsan K."/>
            <person name="Balestrini R."/>
            <person name="Da Silva C."/>
            <person name="Montanini B."/>
            <person name="Hainaut M."/>
            <person name="Levati E."/>
            <person name="Barry K.W."/>
            <person name="Belfiori B."/>
            <person name="Cichocki N."/>
            <person name="Clum A."/>
            <person name="Dockter R.B."/>
            <person name="Fauchery L."/>
            <person name="Guy J."/>
            <person name="Iotti M."/>
            <person name="Le Tacon F."/>
            <person name="Lindquist E.A."/>
            <person name="Lipzen A."/>
            <person name="Malagnac F."/>
            <person name="Mello A."/>
            <person name="Molinier V."/>
            <person name="Miyauchi S."/>
            <person name="Poulain J."/>
            <person name="Riccioni C."/>
            <person name="Rubini A."/>
            <person name="Sitrit Y."/>
            <person name="Splivallo R."/>
            <person name="Traeger S."/>
            <person name="Wang M."/>
            <person name="Zifcakova L."/>
            <person name="Wipf D."/>
            <person name="Zambonelli A."/>
            <person name="Paolocci F."/>
            <person name="Nowrousian M."/>
            <person name="Ottonello S."/>
            <person name="Baldrian P."/>
            <person name="Spatafora J.W."/>
            <person name="Henrissat B."/>
            <person name="Nagy L.G."/>
            <person name="Aury J.M."/>
            <person name="Wincker P."/>
            <person name="Grigoriev I.V."/>
            <person name="Bonfante P."/>
            <person name="Martin F.M."/>
        </authorList>
    </citation>
    <scope>NUCLEOTIDE SEQUENCE [LARGE SCALE GENOMIC DNA]</scope>
    <source>
        <strain evidence="1 2">RN42</strain>
    </source>
</reference>
<name>A0A3N4HF13_ASCIM</name>